<name>A0A7V4G748_9BACT</name>
<dbReference type="InterPro" id="IPR011044">
    <property type="entry name" value="Quino_amine_DH_bsu"/>
</dbReference>
<dbReference type="Gene3D" id="2.130.10.10">
    <property type="entry name" value="YVTN repeat-like/Quinoprotein amine dehydrogenase"/>
    <property type="match status" value="1"/>
</dbReference>
<accession>A0A7V4G748</accession>
<dbReference type="EMBL" id="DSXI01000159">
    <property type="protein sequence ID" value="HGS04658.1"/>
    <property type="molecule type" value="Genomic_DNA"/>
</dbReference>
<gene>
    <name evidence="1" type="ORF">ENT08_02795</name>
</gene>
<evidence type="ECO:0000313" key="1">
    <source>
        <dbReference type="EMBL" id="HGS04658.1"/>
    </source>
</evidence>
<dbReference type="InterPro" id="IPR015943">
    <property type="entry name" value="WD40/YVTN_repeat-like_dom_sf"/>
</dbReference>
<reference evidence="1" key="1">
    <citation type="journal article" date="2020" name="mSystems">
        <title>Genome- and Community-Level Interaction Insights into Carbon Utilization and Element Cycling Functions of Hydrothermarchaeota in Hydrothermal Sediment.</title>
        <authorList>
            <person name="Zhou Z."/>
            <person name="Liu Y."/>
            <person name="Xu W."/>
            <person name="Pan J."/>
            <person name="Luo Z.H."/>
            <person name="Li M."/>
        </authorList>
    </citation>
    <scope>NUCLEOTIDE SEQUENCE [LARGE SCALE GENOMIC DNA]</scope>
    <source>
        <strain evidence="1">SpSt-548</strain>
    </source>
</reference>
<dbReference type="AlphaFoldDB" id="A0A7V4G748"/>
<dbReference type="SUPFAM" id="SSF50969">
    <property type="entry name" value="YVTN repeat-like/Quinoprotein amine dehydrogenase"/>
    <property type="match status" value="1"/>
</dbReference>
<protein>
    <submittedName>
        <fullName evidence="1">WD40 repeat domain-containing protein</fullName>
    </submittedName>
</protein>
<proteinExistence type="predicted"/>
<sequence length="315" mass="35164">MYEKIFESTKLVTPDGSYDAWQHLLYLPAWDAFLAVGNSEYSRVFRDGTKARFGVRSGGYEPLGRVRGVPAWWKQWTKRLHPAFEINGLPDDNQVINPAWEVEYGLGPSVTRQAFLDDAARLYLHQATSSRFDVYDLDSGQVLYQIAHNAGSWFTTVAWADAGQVACLVKSTGAVRIIDYLRGRVVVEAGRVDPFAVGAYDCRHHNFVTLGADRKVRVYCRETLPANLSAPQFEQAQVRALKANAVRARLTGQDGEPCAGWWVHWELLGVGQGAALGYLDRNVSKTDEDGWAGNLYYGPDDGATGQSRLRVRVIY</sequence>
<comment type="caution">
    <text evidence="1">The sequence shown here is derived from an EMBL/GenBank/DDBJ whole genome shotgun (WGS) entry which is preliminary data.</text>
</comment>
<organism evidence="1">
    <name type="scientific">Desulfobacca acetoxidans</name>
    <dbReference type="NCBI Taxonomy" id="60893"/>
    <lineage>
        <taxon>Bacteria</taxon>
        <taxon>Pseudomonadati</taxon>
        <taxon>Thermodesulfobacteriota</taxon>
        <taxon>Desulfobaccia</taxon>
        <taxon>Desulfobaccales</taxon>
        <taxon>Desulfobaccaceae</taxon>
        <taxon>Desulfobacca</taxon>
    </lineage>
</organism>